<protein>
    <recommendedName>
        <fullName evidence="3">NERD domain-containing protein</fullName>
    </recommendedName>
</protein>
<evidence type="ECO:0008006" key="3">
    <source>
        <dbReference type="Google" id="ProtNLM"/>
    </source>
</evidence>
<accession>A0ABW5RR79</accession>
<dbReference type="RefSeq" id="WP_377934800.1">
    <property type="nucleotide sequence ID" value="NZ_JBHUMF010000021.1"/>
</dbReference>
<gene>
    <name evidence="1" type="ORF">ACFSUL_09385</name>
</gene>
<proteinExistence type="predicted"/>
<sequence>MRKINNSNTFVYLTYSDLFGYKDTELSLINAIKNKPLLDTLQLLSRLQYIDYMDQHTKKTFLLYLQQKGLLNERVASIVANRAIINYQCILTLWKYIFAFGDEKMLTKSSSLSETELLGHVITLCAKIGDMLYRGESTTLESELIRNIHFNNRPEVFASLGRSSYIYLDLAADRERYNKKEFIDIQTDFSERNPYTMKEYFAVITSLISRFSKGNIVTSEPVSINPERYYKDVTVKEAGIKIVNELSFTFLEAKEWAKENLKLPWNFSLFQINPLFNYDGQHFIPVCIPFLEDEVYEAFFFKVRKMYTNDKILGFLGRPFEEYTALVGRQCVKESKVPYQYIEEFSFGEKNSKKSPDVMIRLGKKLAIFEVKNRRVRAAAFLQGDELSIKKDLDRTFIEPVKQAFTSISEILTTEISDNLSGIEEVYIFSVTNNKCNNIGIYDDYVNDELQQVSSSELVKGCISLDIEEYEALCYLVSRKRPIFKIVDEF</sequence>
<evidence type="ECO:0000313" key="1">
    <source>
        <dbReference type="EMBL" id="MFD2680954.1"/>
    </source>
</evidence>
<keyword evidence="2" id="KW-1185">Reference proteome</keyword>
<dbReference type="EMBL" id="JBHUMF010000021">
    <property type="protein sequence ID" value="MFD2680954.1"/>
    <property type="molecule type" value="Genomic_DNA"/>
</dbReference>
<organism evidence="1 2">
    <name type="scientific">Bacillus seohaeanensis</name>
    <dbReference type="NCBI Taxonomy" id="284580"/>
    <lineage>
        <taxon>Bacteria</taxon>
        <taxon>Bacillati</taxon>
        <taxon>Bacillota</taxon>
        <taxon>Bacilli</taxon>
        <taxon>Bacillales</taxon>
        <taxon>Bacillaceae</taxon>
        <taxon>Bacillus</taxon>
    </lineage>
</organism>
<dbReference type="Proteomes" id="UP001597506">
    <property type="component" value="Unassembled WGS sequence"/>
</dbReference>
<reference evidence="2" key="1">
    <citation type="journal article" date="2019" name="Int. J. Syst. Evol. Microbiol.">
        <title>The Global Catalogue of Microorganisms (GCM) 10K type strain sequencing project: providing services to taxonomists for standard genome sequencing and annotation.</title>
        <authorList>
            <consortium name="The Broad Institute Genomics Platform"/>
            <consortium name="The Broad Institute Genome Sequencing Center for Infectious Disease"/>
            <person name="Wu L."/>
            <person name="Ma J."/>
        </authorList>
    </citation>
    <scope>NUCLEOTIDE SEQUENCE [LARGE SCALE GENOMIC DNA]</scope>
    <source>
        <strain evidence="2">KCTC 3913</strain>
    </source>
</reference>
<name>A0ABW5RR79_9BACI</name>
<comment type="caution">
    <text evidence="1">The sequence shown here is derived from an EMBL/GenBank/DDBJ whole genome shotgun (WGS) entry which is preliminary data.</text>
</comment>
<evidence type="ECO:0000313" key="2">
    <source>
        <dbReference type="Proteomes" id="UP001597506"/>
    </source>
</evidence>